<keyword evidence="3 6" id="KW-0812">Transmembrane</keyword>
<feature type="domain" description="EamA" evidence="7">
    <location>
        <begin position="10"/>
        <end position="137"/>
    </location>
</feature>
<evidence type="ECO:0000259" key="7">
    <source>
        <dbReference type="Pfam" id="PF00892"/>
    </source>
</evidence>
<dbReference type="Pfam" id="PF00892">
    <property type="entry name" value="EamA"/>
    <property type="match status" value="2"/>
</dbReference>
<feature type="transmembrane region" description="Helical" evidence="6">
    <location>
        <begin position="123"/>
        <end position="143"/>
    </location>
</feature>
<dbReference type="InterPro" id="IPR037185">
    <property type="entry name" value="EmrE-like"/>
</dbReference>
<feature type="transmembrane region" description="Helical" evidence="6">
    <location>
        <begin position="181"/>
        <end position="200"/>
    </location>
</feature>
<comment type="caution">
    <text evidence="8">The sequence shown here is derived from an EMBL/GenBank/DDBJ whole genome shotgun (WGS) entry which is preliminary data.</text>
</comment>
<feature type="transmembrane region" description="Helical" evidence="6">
    <location>
        <begin position="149"/>
        <end position="169"/>
    </location>
</feature>
<comment type="similarity">
    <text evidence="2">Belongs to the EamA transporter family.</text>
</comment>
<dbReference type="PANTHER" id="PTHR32322">
    <property type="entry name" value="INNER MEMBRANE TRANSPORTER"/>
    <property type="match status" value="1"/>
</dbReference>
<dbReference type="InterPro" id="IPR050638">
    <property type="entry name" value="AA-Vitamin_Transporters"/>
</dbReference>
<evidence type="ECO:0000313" key="9">
    <source>
        <dbReference type="Proteomes" id="UP001597032"/>
    </source>
</evidence>
<reference evidence="9" key="1">
    <citation type="journal article" date="2019" name="Int. J. Syst. Evol. Microbiol.">
        <title>The Global Catalogue of Microorganisms (GCM) 10K type strain sequencing project: providing services to taxonomists for standard genome sequencing and annotation.</title>
        <authorList>
            <consortium name="The Broad Institute Genomics Platform"/>
            <consortium name="The Broad Institute Genome Sequencing Center for Infectious Disease"/>
            <person name="Wu L."/>
            <person name="Ma J."/>
        </authorList>
    </citation>
    <scope>NUCLEOTIDE SEQUENCE [LARGE SCALE GENOMIC DNA]</scope>
    <source>
        <strain evidence="9">CCUG 60022</strain>
    </source>
</reference>
<sequence>MKNKDLRWVYLLILSIIWGSSFILMKKALIGLTPIQVGALRILITAFFLLLIWHRKIFKIQKRHWYYLTLNGFLGTFFPAFLFAYAIQKIDSSIASILNSLTPLFTLILGAIVFGFSFRKRQLIGVLIGLIGTVLLILKGAEINPNQDYFYAGFVLISSVGYAFNVNILKKYLYELDAISITVANFFLLVIPTLIVLWFTNFFTTFEISSKSITAVSYITILAVIGTGLAKIMFNKLIQISTPIFSSSVTYLIPIVAITWGILDGEKISAIQFFSAFIILLGVYLVNKSK</sequence>
<dbReference type="InterPro" id="IPR000620">
    <property type="entry name" value="EamA_dom"/>
</dbReference>
<accession>A0ABW2ZAC7</accession>
<evidence type="ECO:0000256" key="5">
    <source>
        <dbReference type="ARBA" id="ARBA00023136"/>
    </source>
</evidence>
<name>A0ABW2ZAC7_9FLAO</name>
<evidence type="ECO:0000313" key="8">
    <source>
        <dbReference type="EMBL" id="MFD0761890.1"/>
    </source>
</evidence>
<dbReference type="SUPFAM" id="SSF103481">
    <property type="entry name" value="Multidrug resistance efflux transporter EmrE"/>
    <property type="match status" value="2"/>
</dbReference>
<feature type="transmembrane region" description="Helical" evidence="6">
    <location>
        <begin position="212"/>
        <end position="232"/>
    </location>
</feature>
<evidence type="ECO:0000256" key="2">
    <source>
        <dbReference type="ARBA" id="ARBA00007362"/>
    </source>
</evidence>
<feature type="transmembrane region" description="Helical" evidence="6">
    <location>
        <begin position="244"/>
        <end position="263"/>
    </location>
</feature>
<keyword evidence="9" id="KW-1185">Reference proteome</keyword>
<feature type="domain" description="EamA" evidence="7">
    <location>
        <begin position="154"/>
        <end position="287"/>
    </location>
</feature>
<dbReference type="PANTHER" id="PTHR32322:SF2">
    <property type="entry name" value="EAMA DOMAIN-CONTAINING PROTEIN"/>
    <property type="match status" value="1"/>
</dbReference>
<protein>
    <submittedName>
        <fullName evidence="8">DMT family transporter</fullName>
    </submittedName>
</protein>
<dbReference type="RefSeq" id="WP_298265778.1">
    <property type="nucleotide sequence ID" value="NZ_JBHTIC010000007.1"/>
</dbReference>
<evidence type="ECO:0000256" key="1">
    <source>
        <dbReference type="ARBA" id="ARBA00004141"/>
    </source>
</evidence>
<evidence type="ECO:0000256" key="3">
    <source>
        <dbReference type="ARBA" id="ARBA00022692"/>
    </source>
</evidence>
<evidence type="ECO:0000256" key="6">
    <source>
        <dbReference type="SAM" id="Phobius"/>
    </source>
</evidence>
<dbReference type="EMBL" id="JBHTIC010000007">
    <property type="protein sequence ID" value="MFD0761890.1"/>
    <property type="molecule type" value="Genomic_DNA"/>
</dbReference>
<feature type="transmembrane region" description="Helical" evidence="6">
    <location>
        <begin position="93"/>
        <end position="116"/>
    </location>
</feature>
<evidence type="ECO:0000256" key="4">
    <source>
        <dbReference type="ARBA" id="ARBA00022989"/>
    </source>
</evidence>
<organism evidence="8 9">
    <name type="scientific">Lutibacter aestuarii</name>
    <dbReference type="NCBI Taxonomy" id="861111"/>
    <lineage>
        <taxon>Bacteria</taxon>
        <taxon>Pseudomonadati</taxon>
        <taxon>Bacteroidota</taxon>
        <taxon>Flavobacteriia</taxon>
        <taxon>Flavobacteriales</taxon>
        <taxon>Flavobacteriaceae</taxon>
        <taxon>Lutibacter</taxon>
    </lineage>
</organism>
<proteinExistence type="inferred from homology"/>
<keyword evidence="4 6" id="KW-1133">Transmembrane helix</keyword>
<feature type="transmembrane region" description="Helical" evidence="6">
    <location>
        <begin position="31"/>
        <end position="53"/>
    </location>
</feature>
<feature type="transmembrane region" description="Helical" evidence="6">
    <location>
        <begin position="7"/>
        <end position="25"/>
    </location>
</feature>
<feature type="transmembrane region" description="Helical" evidence="6">
    <location>
        <begin position="269"/>
        <end position="286"/>
    </location>
</feature>
<keyword evidence="5 6" id="KW-0472">Membrane</keyword>
<comment type="subcellular location">
    <subcellularLocation>
        <location evidence="1">Membrane</location>
        <topology evidence="1">Multi-pass membrane protein</topology>
    </subcellularLocation>
</comment>
<dbReference type="Proteomes" id="UP001597032">
    <property type="component" value="Unassembled WGS sequence"/>
</dbReference>
<gene>
    <name evidence="8" type="ORF">ACFQZW_07335</name>
</gene>
<feature type="transmembrane region" description="Helical" evidence="6">
    <location>
        <begin position="65"/>
        <end position="87"/>
    </location>
</feature>
<dbReference type="Gene3D" id="1.10.3730.20">
    <property type="match status" value="1"/>
</dbReference>